<evidence type="ECO:0000313" key="1">
    <source>
        <dbReference type="EMBL" id="EKX34862.1"/>
    </source>
</evidence>
<evidence type="ECO:0000313" key="3">
    <source>
        <dbReference type="Proteomes" id="UP000011087"/>
    </source>
</evidence>
<protein>
    <submittedName>
        <fullName evidence="1 2">Uncharacterized protein</fullName>
    </submittedName>
</protein>
<keyword evidence="3" id="KW-1185">Reference proteome</keyword>
<dbReference type="EMBL" id="JH993101">
    <property type="protein sequence ID" value="EKX34862.1"/>
    <property type="molecule type" value="Genomic_DNA"/>
</dbReference>
<dbReference type="HOGENOM" id="CLU_1013530_0_0_1"/>
<dbReference type="EnsemblProtists" id="EKX34862">
    <property type="protein sequence ID" value="EKX34862"/>
    <property type="gene ID" value="GUITHDRAFT_118900"/>
</dbReference>
<proteinExistence type="predicted"/>
<dbReference type="AlphaFoldDB" id="L1IFM2"/>
<name>L1IFM2_GUITC</name>
<accession>L1IFM2</accession>
<sequence>MPCRVRLDDSTSPRTTPDIFFYLRIYKDLIKGMEHIDCSTENFLGRLDADLMSYFFRGQICGAASKEDAVECVGMALRLASCSRAHRRWVQAFMTTADFLGAYHSHLLNFIRMDQRRAQHRANQLELLRALRNTHAPRPTKNQPITFQEVTRILRLTMLSNCTFCGGTSGILFHELSCRVCFDCKRTRIVSDADVRSRHGLSSGEICALNCLIPHERLHLTCIQSSTAGHCRDYSVNVHYYLTSEAESHLQHARSLAADMGWVRGNCACGGGSHV</sequence>
<gene>
    <name evidence="1" type="ORF">GUITHDRAFT_118900</name>
</gene>
<dbReference type="RefSeq" id="XP_005821842.1">
    <property type="nucleotide sequence ID" value="XM_005821785.1"/>
</dbReference>
<dbReference type="GeneID" id="17291612"/>
<organism evidence="1">
    <name type="scientific">Guillardia theta (strain CCMP2712)</name>
    <name type="common">Cryptophyte</name>
    <dbReference type="NCBI Taxonomy" id="905079"/>
    <lineage>
        <taxon>Eukaryota</taxon>
        <taxon>Cryptophyceae</taxon>
        <taxon>Pyrenomonadales</taxon>
        <taxon>Geminigeraceae</taxon>
        <taxon>Guillardia</taxon>
    </lineage>
</organism>
<dbReference type="KEGG" id="gtt:GUITHDRAFT_118900"/>
<dbReference type="Proteomes" id="UP000011087">
    <property type="component" value="Unassembled WGS sequence"/>
</dbReference>
<reference evidence="1 3" key="1">
    <citation type="journal article" date="2012" name="Nature">
        <title>Algal genomes reveal evolutionary mosaicism and the fate of nucleomorphs.</title>
        <authorList>
            <consortium name="DOE Joint Genome Institute"/>
            <person name="Curtis B.A."/>
            <person name="Tanifuji G."/>
            <person name="Burki F."/>
            <person name="Gruber A."/>
            <person name="Irimia M."/>
            <person name="Maruyama S."/>
            <person name="Arias M.C."/>
            <person name="Ball S.G."/>
            <person name="Gile G.H."/>
            <person name="Hirakawa Y."/>
            <person name="Hopkins J.F."/>
            <person name="Kuo A."/>
            <person name="Rensing S.A."/>
            <person name="Schmutz J."/>
            <person name="Symeonidi A."/>
            <person name="Elias M."/>
            <person name="Eveleigh R.J."/>
            <person name="Herman E.K."/>
            <person name="Klute M.J."/>
            <person name="Nakayama T."/>
            <person name="Obornik M."/>
            <person name="Reyes-Prieto A."/>
            <person name="Armbrust E.V."/>
            <person name="Aves S.J."/>
            <person name="Beiko R.G."/>
            <person name="Coutinho P."/>
            <person name="Dacks J.B."/>
            <person name="Durnford D.G."/>
            <person name="Fast N.M."/>
            <person name="Green B.R."/>
            <person name="Grisdale C.J."/>
            <person name="Hempel F."/>
            <person name="Henrissat B."/>
            <person name="Hoppner M.P."/>
            <person name="Ishida K."/>
            <person name="Kim E."/>
            <person name="Koreny L."/>
            <person name="Kroth P.G."/>
            <person name="Liu Y."/>
            <person name="Malik S.B."/>
            <person name="Maier U.G."/>
            <person name="McRose D."/>
            <person name="Mock T."/>
            <person name="Neilson J.A."/>
            <person name="Onodera N.T."/>
            <person name="Poole A.M."/>
            <person name="Pritham E.J."/>
            <person name="Richards T.A."/>
            <person name="Rocap G."/>
            <person name="Roy S.W."/>
            <person name="Sarai C."/>
            <person name="Schaack S."/>
            <person name="Shirato S."/>
            <person name="Slamovits C.H."/>
            <person name="Spencer D.F."/>
            <person name="Suzuki S."/>
            <person name="Worden A.Z."/>
            <person name="Zauner S."/>
            <person name="Barry K."/>
            <person name="Bell C."/>
            <person name="Bharti A.K."/>
            <person name="Crow J.A."/>
            <person name="Grimwood J."/>
            <person name="Kramer R."/>
            <person name="Lindquist E."/>
            <person name="Lucas S."/>
            <person name="Salamov A."/>
            <person name="McFadden G.I."/>
            <person name="Lane C.E."/>
            <person name="Keeling P.J."/>
            <person name="Gray M.W."/>
            <person name="Grigoriev I.V."/>
            <person name="Archibald J.M."/>
        </authorList>
    </citation>
    <scope>NUCLEOTIDE SEQUENCE</scope>
    <source>
        <strain evidence="1 3">CCMP2712</strain>
    </source>
</reference>
<evidence type="ECO:0000313" key="2">
    <source>
        <dbReference type="EnsemblProtists" id="EKX34862"/>
    </source>
</evidence>
<reference evidence="2" key="3">
    <citation type="submission" date="2016-03" db="UniProtKB">
        <authorList>
            <consortium name="EnsemblProtists"/>
        </authorList>
    </citation>
    <scope>IDENTIFICATION</scope>
</reference>
<reference evidence="3" key="2">
    <citation type="submission" date="2012-11" db="EMBL/GenBank/DDBJ databases">
        <authorList>
            <person name="Kuo A."/>
            <person name="Curtis B.A."/>
            <person name="Tanifuji G."/>
            <person name="Burki F."/>
            <person name="Gruber A."/>
            <person name="Irimia M."/>
            <person name="Maruyama S."/>
            <person name="Arias M.C."/>
            <person name="Ball S.G."/>
            <person name="Gile G.H."/>
            <person name="Hirakawa Y."/>
            <person name="Hopkins J.F."/>
            <person name="Rensing S.A."/>
            <person name="Schmutz J."/>
            <person name="Symeonidi A."/>
            <person name="Elias M."/>
            <person name="Eveleigh R.J."/>
            <person name="Herman E.K."/>
            <person name="Klute M.J."/>
            <person name="Nakayama T."/>
            <person name="Obornik M."/>
            <person name="Reyes-Prieto A."/>
            <person name="Armbrust E.V."/>
            <person name="Aves S.J."/>
            <person name="Beiko R.G."/>
            <person name="Coutinho P."/>
            <person name="Dacks J.B."/>
            <person name="Durnford D.G."/>
            <person name="Fast N.M."/>
            <person name="Green B.R."/>
            <person name="Grisdale C."/>
            <person name="Hempe F."/>
            <person name="Henrissat B."/>
            <person name="Hoppner M.P."/>
            <person name="Ishida K.-I."/>
            <person name="Kim E."/>
            <person name="Koreny L."/>
            <person name="Kroth P.G."/>
            <person name="Liu Y."/>
            <person name="Malik S.-B."/>
            <person name="Maier U.G."/>
            <person name="McRose D."/>
            <person name="Mock T."/>
            <person name="Neilson J.A."/>
            <person name="Onodera N.T."/>
            <person name="Poole A.M."/>
            <person name="Pritham E.J."/>
            <person name="Richards T.A."/>
            <person name="Rocap G."/>
            <person name="Roy S.W."/>
            <person name="Sarai C."/>
            <person name="Schaack S."/>
            <person name="Shirato S."/>
            <person name="Slamovits C.H."/>
            <person name="Spencer D.F."/>
            <person name="Suzuki S."/>
            <person name="Worden A.Z."/>
            <person name="Zauner S."/>
            <person name="Barry K."/>
            <person name="Bell C."/>
            <person name="Bharti A.K."/>
            <person name="Crow J.A."/>
            <person name="Grimwood J."/>
            <person name="Kramer R."/>
            <person name="Lindquist E."/>
            <person name="Lucas S."/>
            <person name="Salamov A."/>
            <person name="McFadden G.I."/>
            <person name="Lane C.E."/>
            <person name="Keeling P.J."/>
            <person name="Gray M.W."/>
            <person name="Grigoriev I.V."/>
            <person name="Archibald J.M."/>
        </authorList>
    </citation>
    <scope>NUCLEOTIDE SEQUENCE</scope>
    <source>
        <strain evidence="3">CCMP2712</strain>
    </source>
</reference>
<dbReference type="PaxDb" id="55529-EKX34862"/>